<name>M7TX19_BOTF1</name>
<dbReference type="Proteomes" id="UP000012045">
    <property type="component" value="Unassembled WGS sequence"/>
</dbReference>
<gene>
    <name evidence="1" type="ORF">BcDW1_5605</name>
</gene>
<dbReference type="STRING" id="1290391.M7TX19"/>
<dbReference type="HOGENOM" id="CLU_057890_0_0_1"/>
<dbReference type="EMBL" id="KB707886">
    <property type="protein sequence ID" value="EMR85779.1"/>
    <property type="molecule type" value="Genomic_DNA"/>
</dbReference>
<reference evidence="2" key="1">
    <citation type="journal article" date="2013" name="Genome Announc.">
        <title>Draft genome sequence of Botrytis cinerea BcDW1, inoculum for noble rot of grape berries.</title>
        <authorList>
            <person name="Blanco-Ulate B."/>
            <person name="Allen G."/>
            <person name="Powell A.L."/>
            <person name="Cantu D."/>
        </authorList>
    </citation>
    <scope>NUCLEOTIDE SEQUENCE [LARGE SCALE GENOMIC DNA]</scope>
    <source>
        <strain evidence="2">BcDW1</strain>
    </source>
</reference>
<organism evidence="1 2">
    <name type="scientific">Botryotinia fuckeliana (strain BcDW1)</name>
    <name type="common">Noble rot fungus</name>
    <name type="synonym">Botrytis cinerea</name>
    <dbReference type="NCBI Taxonomy" id="1290391"/>
    <lineage>
        <taxon>Eukaryota</taxon>
        <taxon>Fungi</taxon>
        <taxon>Dikarya</taxon>
        <taxon>Ascomycota</taxon>
        <taxon>Pezizomycotina</taxon>
        <taxon>Leotiomycetes</taxon>
        <taxon>Helotiales</taxon>
        <taxon>Sclerotiniaceae</taxon>
        <taxon>Botrytis</taxon>
    </lineage>
</organism>
<evidence type="ECO:0000313" key="1">
    <source>
        <dbReference type="EMBL" id="EMR85779.1"/>
    </source>
</evidence>
<dbReference type="PANTHER" id="PTHR48219">
    <property type="entry name" value="VACUOLAR PROTEIN SORTING-ASSOCIATED PROTEIN 62-RELATED"/>
    <property type="match status" value="1"/>
</dbReference>
<dbReference type="AlphaFoldDB" id="M7TX19"/>
<dbReference type="Pfam" id="PF06101">
    <property type="entry name" value="Vps62"/>
    <property type="match status" value="1"/>
</dbReference>
<dbReference type="InterPro" id="IPR009291">
    <property type="entry name" value="Vps62"/>
</dbReference>
<dbReference type="Gene3D" id="2.170.15.10">
    <property type="entry name" value="Proaerolysin, chain A, domain 3"/>
    <property type="match status" value="1"/>
</dbReference>
<evidence type="ECO:0000313" key="2">
    <source>
        <dbReference type="Proteomes" id="UP000012045"/>
    </source>
</evidence>
<dbReference type="PANTHER" id="PTHR48219:SF2">
    <property type="entry name" value="VACUOLAR PROTEIN SORTING-ASSOCIATED PROTEIN 62"/>
    <property type="match status" value="1"/>
</dbReference>
<protein>
    <submittedName>
        <fullName evidence="1">Putative duf946 domain-containing protein</fullName>
    </submittedName>
</protein>
<proteinExistence type="predicted"/>
<accession>M7TX19</accession>
<dbReference type="OrthoDB" id="428159at2759"/>
<sequence>MTNETHDYGDLRVTMTSSLNWAWDNNSYGSNRSCCFWNPGHQGNMRPLGSVCVGKRNYWETNWRAVILFGQNPDSTNPIPAVKRPTDYWRTWWESNDHSWHMGSVWRPIAPDGYVALGDVMVNSVEKPSLDQIWCLRADLVKPATYWPASVWDDRGSGKSQDISIWAIVPEVMSVNGAESIPLFADTFIHSSNYGPPSTGLAFVPTLNLGNEFIEFDQSAPTFTKASIPSTGRRYDVVEQAAVTLPLRCFFWSEDARCLTQIAKPFITISKGIAWYVEGVWENGGEGTFTREKRIKCGISQTQTESMEHTVGISITASHGFKFAEMSVTLNYQFTHTRSTSFTEFTETEVVESFEVPAKTCTVLFSKHIYLKGSMNNGGTVMNQIEAVANDDVHFSGCKLT</sequence>